<evidence type="ECO:0000256" key="9">
    <source>
        <dbReference type="ARBA" id="ARBA00022777"/>
    </source>
</evidence>
<gene>
    <name evidence="13" type="primary">lpxK</name>
    <name evidence="14" type="ORF">SAMN05421850_107191</name>
</gene>
<evidence type="ECO:0000256" key="13">
    <source>
        <dbReference type="HAMAP-Rule" id="MF_00409"/>
    </source>
</evidence>
<dbReference type="GO" id="GO:0005524">
    <property type="term" value="F:ATP binding"/>
    <property type="evidence" value="ECO:0007669"/>
    <property type="project" value="UniProtKB-UniRule"/>
</dbReference>
<keyword evidence="6 13" id="KW-0441">Lipid A biosynthesis</keyword>
<dbReference type="OrthoDB" id="9766423at2"/>
<name>A0A1G8QAX3_9RHOB</name>
<protein>
    <recommendedName>
        <fullName evidence="4 13">Tetraacyldisaccharide 4'-kinase</fullName>
        <ecNumber evidence="3 13">2.7.1.130</ecNumber>
    </recommendedName>
    <alternativeName>
        <fullName evidence="12 13">Lipid A 4'-kinase</fullName>
    </alternativeName>
</protein>
<dbReference type="GO" id="GO:0009029">
    <property type="term" value="F:lipid-A 4'-kinase activity"/>
    <property type="evidence" value="ECO:0007669"/>
    <property type="project" value="UniProtKB-UniRule"/>
</dbReference>
<keyword evidence="15" id="KW-1185">Reference proteome</keyword>
<keyword evidence="10 13" id="KW-0067">ATP-binding</keyword>
<dbReference type="GO" id="GO:0009245">
    <property type="term" value="P:lipid A biosynthetic process"/>
    <property type="evidence" value="ECO:0007669"/>
    <property type="project" value="UniProtKB-UniRule"/>
</dbReference>
<feature type="binding site" evidence="13">
    <location>
        <begin position="56"/>
        <end position="63"/>
    </location>
    <ligand>
        <name>ATP</name>
        <dbReference type="ChEBI" id="CHEBI:30616"/>
    </ligand>
</feature>
<dbReference type="SUPFAM" id="SSF52540">
    <property type="entry name" value="P-loop containing nucleoside triphosphate hydrolases"/>
    <property type="match status" value="1"/>
</dbReference>
<sequence>MMRAPGFWFTAPDRPAIQARVLSPLGRLYAHATARRLAKGAGARMDVPVICVGNINAGGTGKTPTVIAVIEMLRDLHIEPHVVSRGYGGSLEGPIEVDPSRHSAKHVGDEPLLLAAFARVWVARDRAAGARAAQEAGAQAIVLDDGFQNPSIVQDLKLVVVDAAKGFGNGRCLPAGPLREPVDTGLARADVLLSIGGDDAQAQFDALWGHAIHIPHLRGTLEPLHTGMDWSDTPFLAFAGIGHPEKFFATLRGLGATLVRAEALEDHQPLTRTLMTRLENEAKVRGAQLVTTEKDAVRLPADFRMKVITLPVRLGFSDDAPLRAALAKLF</sequence>
<comment type="catalytic activity">
    <reaction evidence="13">
        <text>a lipid A disaccharide + ATP = a lipid IVA + ADP + H(+)</text>
        <dbReference type="Rhea" id="RHEA:67840"/>
        <dbReference type="ChEBI" id="CHEBI:15378"/>
        <dbReference type="ChEBI" id="CHEBI:30616"/>
        <dbReference type="ChEBI" id="CHEBI:176343"/>
        <dbReference type="ChEBI" id="CHEBI:176425"/>
        <dbReference type="ChEBI" id="CHEBI:456216"/>
        <dbReference type="EC" id="2.7.1.130"/>
    </reaction>
</comment>
<evidence type="ECO:0000256" key="4">
    <source>
        <dbReference type="ARBA" id="ARBA00016436"/>
    </source>
</evidence>
<dbReference type="STRING" id="490829.SAMN05421850_107191"/>
<proteinExistence type="inferred from homology"/>
<comment type="function">
    <text evidence="1 13">Transfers the gamma-phosphate of ATP to the 4'-position of a tetraacyldisaccharide 1-phosphate intermediate (termed DS-1-P) to form tetraacyldisaccharide 1,4'-bis-phosphate (lipid IVA).</text>
</comment>
<comment type="similarity">
    <text evidence="13">Belongs to the LpxK family.</text>
</comment>
<dbReference type="InterPro" id="IPR027417">
    <property type="entry name" value="P-loop_NTPase"/>
</dbReference>
<dbReference type="PANTHER" id="PTHR42724">
    <property type="entry name" value="TETRAACYLDISACCHARIDE 4'-KINASE"/>
    <property type="match status" value="1"/>
</dbReference>
<dbReference type="EC" id="2.7.1.130" evidence="3 13"/>
<dbReference type="GO" id="GO:0009244">
    <property type="term" value="P:lipopolysaccharide core region biosynthetic process"/>
    <property type="evidence" value="ECO:0007669"/>
    <property type="project" value="TreeGrafter"/>
</dbReference>
<evidence type="ECO:0000256" key="2">
    <source>
        <dbReference type="ARBA" id="ARBA00004870"/>
    </source>
</evidence>
<evidence type="ECO:0000313" key="14">
    <source>
        <dbReference type="EMBL" id="SDJ01912.1"/>
    </source>
</evidence>
<evidence type="ECO:0000256" key="5">
    <source>
        <dbReference type="ARBA" id="ARBA00022516"/>
    </source>
</evidence>
<evidence type="ECO:0000256" key="10">
    <source>
        <dbReference type="ARBA" id="ARBA00022840"/>
    </source>
</evidence>
<evidence type="ECO:0000256" key="12">
    <source>
        <dbReference type="ARBA" id="ARBA00029757"/>
    </source>
</evidence>
<keyword evidence="5 13" id="KW-0444">Lipid biosynthesis</keyword>
<dbReference type="Proteomes" id="UP000199340">
    <property type="component" value="Unassembled WGS sequence"/>
</dbReference>
<dbReference type="GO" id="GO:0005886">
    <property type="term" value="C:plasma membrane"/>
    <property type="evidence" value="ECO:0007669"/>
    <property type="project" value="TreeGrafter"/>
</dbReference>
<keyword evidence="11 13" id="KW-0443">Lipid metabolism</keyword>
<evidence type="ECO:0000256" key="11">
    <source>
        <dbReference type="ARBA" id="ARBA00023098"/>
    </source>
</evidence>
<keyword evidence="7 13" id="KW-0808">Transferase</keyword>
<evidence type="ECO:0000256" key="3">
    <source>
        <dbReference type="ARBA" id="ARBA00012071"/>
    </source>
</evidence>
<keyword evidence="9 13" id="KW-0418">Kinase</keyword>
<dbReference type="Pfam" id="PF02606">
    <property type="entry name" value="LpxK"/>
    <property type="match status" value="1"/>
</dbReference>
<evidence type="ECO:0000256" key="1">
    <source>
        <dbReference type="ARBA" id="ARBA00002274"/>
    </source>
</evidence>
<dbReference type="InterPro" id="IPR003758">
    <property type="entry name" value="LpxK"/>
</dbReference>
<evidence type="ECO:0000256" key="8">
    <source>
        <dbReference type="ARBA" id="ARBA00022741"/>
    </source>
</evidence>
<evidence type="ECO:0000256" key="6">
    <source>
        <dbReference type="ARBA" id="ARBA00022556"/>
    </source>
</evidence>
<dbReference type="EMBL" id="FNEB01000007">
    <property type="protein sequence ID" value="SDJ01912.1"/>
    <property type="molecule type" value="Genomic_DNA"/>
</dbReference>
<reference evidence="14 15" key="1">
    <citation type="submission" date="2016-10" db="EMBL/GenBank/DDBJ databases">
        <authorList>
            <person name="de Groot N.N."/>
        </authorList>
    </citation>
    <scope>NUCLEOTIDE SEQUENCE [LARGE SCALE GENOMIC DNA]</scope>
    <source>
        <strain evidence="14 15">DSM 28010</strain>
    </source>
</reference>
<evidence type="ECO:0000313" key="15">
    <source>
        <dbReference type="Proteomes" id="UP000199340"/>
    </source>
</evidence>
<dbReference type="PANTHER" id="PTHR42724:SF1">
    <property type="entry name" value="TETRAACYLDISACCHARIDE 4'-KINASE, MITOCHONDRIAL-RELATED"/>
    <property type="match status" value="1"/>
</dbReference>
<dbReference type="UniPathway" id="UPA00359">
    <property type="reaction ID" value="UER00482"/>
</dbReference>
<dbReference type="NCBIfam" id="TIGR00682">
    <property type="entry name" value="lpxK"/>
    <property type="match status" value="1"/>
</dbReference>
<organism evidence="14 15">
    <name type="scientific">Lutimaribacter saemankumensis</name>
    <dbReference type="NCBI Taxonomy" id="490829"/>
    <lineage>
        <taxon>Bacteria</taxon>
        <taxon>Pseudomonadati</taxon>
        <taxon>Pseudomonadota</taxon>
        <taxon>Alphaproteobacteria</taxon>
        <taxon>Rhodobacterales</taxon>
        <taxon>Roseobacteraceae</taxon>
        <taxon>Lutimaribacter</taxon>
    </lineage>
</organism>
<dbReference type="AlphaFoldDB" id="A0A1G8QAX3"/>
<comment type="pathway">
    <text evidence="2 13">Glycolipid biosynthesis; lipid IV(A) biosynthesis; lipid IV(A) from (3R)-3-hydroxytetradecanoyl-[acyl-carrier-protein] and UDP-N-acetyl-alpha-D-glucosamine: step 6/6.</text>
</comment>
<evidence type="ECO:0000256" key="7">
    <source>
        <dbReference type="ARBA" id="ARBA00022679"/>
    </source>
</evidence>
<dbReference type="HAMAP" id="MF_00409">
    <property type="entry name" value="LpxK"/>
    <property type="match status" value="1"/>
</dbReference>
<accession>A0A1G8QAX3</accession>
<keyword evidence="8 13" id="KW-0547">Nucleotide-binding</keyword>